<dbReference type="EMBL" id="LN714500">
    <property type="protein sequence ID" value="CEL76339.1"/>
    <property type="molecule type" value="Genomic_DNA"/>
</dbReference>
<evidence type="ECO:0000256" key="4">
    <source>
        <dbReference type="ARBA" id="ARBA00022759"/>
    </source>
</evidence>
<evidence type="ECO:0000256" key="1">
    <source>
        <dbReference type="ARBA" id="ARBA00009547"/>
    </source>
</evidence>
<dbReference type="InterPro" id="IPR003154">
    <property type="entry name" value="S1/P1nuclease"/>
</dbReference>
<keyword evidence="2" id="KW-0540">Nuclease</keyword>
<gene>
    <name evidence="9" type="ORF">BN1205_069140</name>
</gene>
<dbReference type="GO" id="GO:0046872">
    <property type="term" value="F:metal ion binding"/>
    <property type="evidence" value="ECO:0007669"/>
    <property type="project" value="UniProtKB-KW"/>
</dbReference>
<keyword evidence="7" id="KW-0325">Glycoprotein</keyword>
<keyword evidence="8" id="KW-0732">Signal</keyword>
<dbReference type="GO" id="GO:0016788">
    <property type="term" value="F:hydrolase activity, acting on ester bonds"/>
    <property type="evidence" value="ECO:0007669"/>
    <property type="project" value="InterPro"/>
</dbReference>
<dbReference type="Gene3D" id="1.10.575.10">
    <property type="entry name" value="P1 Nuclease"/>
    <property type="match status" value="1"/>
</dbReference>
<feature type="signal peptide" evidence="8">
    <location>
        <begin position="1"/>
        <end position="24"/>
    </location>
</feature>
<keyword evidence="4" id="KW-0255">Endonuclease</keyword>
<evidence type="ECO:0000256" key="3">
    <source>
        <dbReference type="ARBA" id="ARBA00022723"/>
    </source>
</evidence>
<dbReference type="GO" id="GO:0004519">
    <property type="term" value="F:endonuclease activity"/>
    <property type="evidence" value="ECO:0007669"/>
    <property type="project" value="UniProtKB-KW"/>
</dbReference>
<evidence type="ECO:0000256" key="6">
    <source>
        <dbReference type="ARBA" id="ARBA00023157"/>
    </source>
</evidence>
<dbReference type="AlphaFoldDB" id="A0A0F7V1K7"/>
<evidence type="ECO:0000256" key="8">
    <source>
        <dbReference type="SAM" id="SignalP"/>
    </source>
</evidence>
<name>A0A0F7V1K7_TOXGV</name>
<keyword evidence="3" id="KW-0479">Metal-binding</keyword>
<dbReference type="PANTHER" id="PTHR33146">
    <property type="entry name" value="ENDONUCLEASE 4"/>
    <property type="match status" value="1"/>
</dbReference>
<proteinExistence type="inferred from homology"/>
<keyword evidence="6" id="KW-1015">Disulfide bond</keyword>
<evidence type="ECO:0000256" key="5">
    <source>
        <dbReference type="ARBA" id="ARBA00022801"/>
    </source>
</evidence>
<evidence type="ECO:0000256" key="2">
    <source>
        <dbReference type="ARBA" id="ARBA00022722"/>
    </source>
</evidence>
<dbReference type="SUPFAM" id="SSF48537">
    <property type="entry name" value="Phospholipase C/P1 nuclease"/>
    <property type="match status" value="1"/>
</dbReference>
<evidence type="ECO:0000313" key="9">
    <source>
        <dbReference type="EMBL" id="CEL76339.1"/>
    </source>
</evidence>
<protein>
    <recommendedName>
        <fullName evidence="10">S1/P1 nuclease</fullName>
    </recommendedName>
</protein>
<comment type="similarity">
    <text evidence="1">Belongs to the nuclease type I family.</text>
</comment>
<reference evidence="9" key="1">
    <citation type="journal article" date="2015" name="PLoS ONE">
        <title>Comprehensive Evaluation of Toxoplasma gondii VEG and Neospora caninum LIV Genomes with Tachyzoite Stage Transcriptome and Proteome Defines Novel Transcript Features.</title>
        <authorList>
            <person name="Ramaprasad A."/>
            <person name="Mourier T."/>
            <person name="Naeem R."/>
            <person name="Malas T.B."/>
            <person name="Moussa E."/>
            <person name="Panigrahi A."/>
            <person name="Vermont S.J."/>
            <person name="Otto T.D."/>
            <person name="Wastling J."/>
            <person name="Pain A."/>
        </authorList>
    </citation>
    <scope>NUCLEOTIDE SEQUENCE</scope>
    <source>
        <strain evidence="9">VEG</strain>
    </source>
</reference>
<dbReference type="CDD" id="cd11010">
    <property type="entry name" value="S1-P1_nuclease"/>
    <property type="match status" value="1"/>
</dbReference>
<dbReference type="InterPro" id="IPR008947">
    <property type="entry name" value="PLipase_C/P1_nuclease_dom_sf"/>
</dbReference>
<evidence type="ECO:0000256" key="7">
    <source>
        <dbReference type="ARBA" id="ARBA00023180"/>
    </source>
</evidence>
<dbReference type="GO" id="GO:0006308">
    <property type="term" value="P:DNA catabolic process"/>
    <property type="evidence" value="ECO:0007669"/>
    <property type="project" value="InterPro"/>
</dbReference>
<dbReference type="GO" id="GO:0003676">
    <property type="term" value="F:nucleic acid binding"/>
    <property type="evidence" value="ECO:0007669"/>
    <property type="project" value="InterPro"/>
</dbReference>
<dbReference type="Pfam" id="PF02265">
    <property type="entry name" value="S1-P1_nuclease"/>
    <property type="match status" value="1"/>
</dbReference>
<dbReference type="PANTHER" id="PTHR33146:SF10">
    <property type="entry name" value="STRAND-SPECIFIC NUCLEASE, PUTATIVE-RELATED"/>
    <property type="match status" value="1"/>
</dbReference>
<accession>A0A0F7V1K7</accession>
<feature type="chain" id="PRO_5002523678" description="S1/P1 nuclease" evidence="8">
    <location>
        <begin position="25"/>
        <end position="397"/>
    </location>
</feature>
<organism evidence="9">
    <name type="scientific">Toxoplasma gondii (strain ATCC 50861 / VEG)</name>
    <dbReference type="NCBI Taxonomy" id="432359"/>
    <lineage>
        <taxon>Eukaryota</taxon>
        <taxon>Sar</taxon>
        <taxon>Alveolata</taxon>
        <taxon>Apicomplexa</taxon>
        <taxon>Conoidasida</taxon>
        <taxon>Coccidia</taxon>
        <taxon>Eucoccidiorida</taxon>
        <taxon>Eimeriorina</taxon>
        <taxon>Sarcocystidae</taxon>
        <taxon>Toxoplasma</taxon>
    </lineage>
</organism>
<evidence type="ECO:0008006" key="10">
    <source>
        <dbReference type="Google" id="ProtNLM"/>
    </source>
</evidence>
<sequence length="397" mass="44203">MRSASVSLLVAGACVLALQSPVLAWHSGPHMIVAAIARSEMSALAQIKVDYILGLWRGQYPDHATMERASVWLDDINGKGPPYEKPSRRFDFLKIFQFMHGVNIPYNPEGIQLQGLDALLPLYERSAEFLLDMAWDGLKATTPTTEKLEDPFCSVPPPVSSFSLASYSEGTVNAANGNFLEVSHADEHRRNTGVSARSSQVSTDAESPVGTVLSLNFYLRMVIHLVADIHQPLHSLLAFSPAFPHGDRFGTKISMVLPNGKDTNLHAFWDGAGSVYTKRRGEFTDEEIAEEARRIKLEFPKDSLESHLKPELLAPNFRNMAEESHRLGAALAYREFNFRTFRPADLPYVPTHTYLADVRLACRRQIAIAGYRLGYALEELSAYLPVPEFLQNHVHAA</sequence>
<keyword evidence="5" id="KW-0378">Hydrolase</keyword>